<sequence length="75" mass="8366">MDAGTLIHSEQLDIRGRRYEVVVFQRANGSHVARTVFAPGDVIMNDAPSLEAVLAKHQRLLPLAIDSRELRAESR</sequence>
<name>A0A550JD55_9BACT</name>
<reference evidence="1 2" key="1">
    <citation type="submission" date="2019-07" db="EMBL/GenBank/DDBJ databases">
        <title>Insights of Desulfuromonas acetexigens electromicrobiology.</title>
        <authorList>
            <person name="Katuri K."/>
            <person name="Sapireddy V."/>
            <person name="Shaw D.R."/>
            <person name="Saikaly P."/>
        </authorList>
    </citation>
    <scope>NUCLEOTIDE SEQUENCE [LARGE SCALE GENOMIC DNA]</scope>
    <source>
        <strain evidence="1 2">2873</strain>
    </source>
</reference>
<dbReference type="RefSeq" id="WP_092057838.1">
    <property type="nucleotide sequence ID" value="NZ_FOJJ01000038.1"/>
</dbReference>
<evidence type="ECO:0000313" key="2">
    <source>
        <dbReference type="Proteomes" id="UP000317155"/>
    </source>
</evidence>
<gene>
    <name evidence="1" type="ORF">FL622_09385</name>
</gene>
<dbReference type="OrthoDB" id="5398488at2"/>
<organism evidence="1 2">
    <name type="scientific">Trichloromonas acetexigens</name>
    <dbReference type="NCBI Taxonomy" id="38815"/>
    <lineage>
        <taxon>Bacteria</taxon>
        <taxon>Pseudomonadati</taxon>
        <taxon>Thermodesulfobacteriota</taxon>
        <taxon>Desulfuromonadia</taxon>
        <taxon>Desulfuromonadales</taxon>
        <taxon>Trichloromonadaceae</taxon>
        <taxon>Trichloromonas</taxon>
    </lineage>
</organism>
<accession>A0A550JD55</accession>
<keyword evidence="2" id="KW-1185">Reference proteome</keyword>
<dbReference type="Proteomes" id="UP000317155">
    <property type="component" value="Unassembled WGS sequence"/>
</dbReference>
<protein>
    <submittedName>
        <fullName evidence="1">Uncharacterized protein</fullName>
    </submittedName>
</protein>
<proteinExistence type="predicted"/>
<evidence type="ECO:0000313" key="1">
    <source>
        <dbReference type="EMBL" id="TRO81111.1"/>
    </source>
</evidence>
<dbReference type="AlphaFoldDB" id="A0A550JD55"/>
<comment type="caution">
    <text evidence="1">The sequence shown here is derived from an EMBL/GenBank/DDBJ whole genome shotgun (WGS) entry which is preliminary data.</text>
</comment>
<dbReference type="EMBL" id="VJVV01000006">
    <property type="protein sequence ID" value="TRO81111.1"/>
    <property type="molecule type" value="Genomic_DNA"/>
</dbReference>